<feature type="transmembrane region" description="Helical" evidence="1">
    <location>
        <begin position="174"/>
        <end position="195"/>
    </location>
</feature>
<sequence>MVLQFQQGNSEDAWNYSSDDLWRSSSIAQHMNIDVSDERTPLLHRIMIPTAARVSKWTESFYKRTCILNILPVLLVLIWCSVPIPFDDCETILCDYSDYIFPASSIKNGSPTRINFWYFLFWYYGLYNALALFLITKLFSIYALNVGPIQILSYNTLLTLLRQKWYPKLLGAKVTFALFWLVSQSIGIAFYYIPIVKTESVFWVGLTFFTMSMPLAGALIIIHRKRMDRRHRGRIGVLLLSEEAVDPKPFIRWIPTDLPRLRAPASYRRFLWFCTALAIALFALIGGEMYAYLFLSTLPHTPMDAFIYVYSWVGAIYIMDAMTDYILYRKIRSHPLASIFKLYFFMIYFIFYRNLFARLRSVDQFAIVQLASFLWVCIYYPFAMTPQVHRCLVRFIGVTLTYDEYKEKLGRSFYLRNLAENTTMLGFLCWVNILHFGPNRAAYPYFHMDDQDGSPYNHNLTVIAALVIWTSELTSAFITRLTFKRVFGHSITQQAIREFERYPEMIIGFVLVMVHVLQNILLALIKLDFAAGLEK</sequence>
<dbReference type="EMBL" id="BAABUJ010000044">
    <property type="protein sequence ID" value="GAA5805301.1"/>
    <property type="molecule type" value="Genomic_DNA"/>
</dbReference>
<proteinExistence type="predicted"/>
<feature type="transmembrane region" description="Helical" evidence="1">
    <location>
        <begin position="305"/>
        <end position="328"/>
    </location>
</feature>
<dbReference type="PANTHER" id="PTHR40467">
    <property type="match status" value="1"/>
</dbReference>
<feature type="transmembrane region" description="Helical" evidence="1">
    <location>
        <begin position="364"/>
        <end position="382"/>
    </location>
</feature>
<organism evidence="2 3">
    <name type="scientific">Helicostylum pulchrum</name>
    <dbReference type="NCBI Taxonomy" id="562976"/>
    <lineage>
        <taxon>Eukaryota</taxon>
        <taxon>Fungi</taxon>
        <taxon>Fungi incertae sedis</taxon>
        <taxon>Mucoromycota</taxon>
        <taxon>Mucoromycotina</taxon>
        <taxon>Mucoromycetes</taxon>
        <taxon>Mucorales</taxon>
        <taxon>Mucorineae</taxon>
        <taxon>Mucoraceae</taxon>
        <taxon>Helicostylum</taxon>
    </lineage>
</organism>
<protein>
    <submittedName>
        <fullName evidence="2">Uncharacterized protein</fullName>
    </submittedName>
</protein>
<keyword evidence="1" id="KW-1133">Transmembrane helix</keyword>
<feature type="transmembrane region" description="Helical" evidence="1">
    <location>
        <begin position="270"/>
        <end position="293"/>
    </location>
</feature>
<evidence type="ECO:0000313" key="2">
    <source>
        <dbReference type="EMBL" id="GAA5805301.1"/>
    </source>
</evidence>
<feature type="transmembrane region" description="Helical" evidence="1">
    <location>
        <begin position="458"/>
        <end position="483"/>
    </location>
</feature>
<dbReference type="InterPro" id="IPR039966">
    <property type="entry name" value="C553.12c"/>
</dbReference>
<keyword evidence="1" id="KW-0812">Transmembrane</keyword>
<feature type="transmembrane region" description="Helical" evidence="1">
    <location>
        <begin position="504"/>
        <end position="525"/>
    </location>
</feature>
<keyword evidence="1" id="KW-0472">Membrane</keyword>
<evidence type="ECO:0000313" key="3">
    <source>
        <dbReference type="Proteomes" id="UP001476247"/>
    </source>
</evidence>
<feature type="transmembrane region" description="Helical" evidence="1">
    <location>
        <begin position="116"/>
        <end position="135"/>
    </location>
</feature>
<accession>A0ABP9YEB4</accession>
<feature type="transmembrane region" description="Helical" evidence="1">
    <location>
        <begin position="201"/>
        <end position="222"/>
    </location>
</feature>
<feature type="transmembrane region" description="Helical" evidence="1">
    <location>
        <begin position="418"/>
        <end position="438"/>
    </location>
</feature>
<reference evidence="2 3" key="1">
    <citation type="submission" date="2024-04" db="EMBL/GenBank/DDBJ databases">
        <title>genome sequences of Mucor flavus KT1a and Helicostylum pulchrum KT1b strains isolation_sourced from the surface of a dry-aged beef.</title>
        <authorList>
            <person name="Toyotome T."/>
            <person name="Hosono M."/>
            <person name="Torimaru M."/>
            <person name="Fukuda K."/>
            <person name="Mikami N."/>
        </authorList>
    </citation>
    <scope>NUCLEOTIDE SEQUENCE [LARGE SCALE GENOMIC DNA]</scope>
    <source>
        <strain evidence="2 3">KT1b</strain>
    </source>
</reference>
<feature type="transmembrane region" description="Helical" evidence="1">
    <location>
        <begin position="141"/>
        <end position="162"/>
    </location>
</feature>
<dbReference type="Proteomes" id="UP001476247">
    <property type="component" value="Unassembled WGS sequence"/>
</dbReference>
<evidence type="ECO:0000256" key="1">
    <source>
        <dbReference type="SAM" id="Phobius"/>
    </source>
</evidence>
<name>A0ABP9YEB4_9FUNG</name>
<dbReference type="PANTHER" id="PTHR40467:SF1">
    <property type="match status" value="1"/>
</dbReference>
<comment type="caution">
    <text evidence="2">The sequence shown here is derived from an EMBL/GenBank/DDBJ whole genome shotgun (WGS) entry which is preliminary data.</text>
</comment>
<gene>
    <name evidence="2" type="ORF">HPULCUR_010816</name>
</gene>
<keyword evidence="3" id="KW-1185">Reference proteome</keyword>
<feature type="transmembrane region" description="Helical" evidence="1">
    <location>
        <begin position="335"/>
        <end position="352"/>
    </location>
</feature>